<evidence type="ECO:0000256" key="8">
    <source>
        <dbReference type="SAM" id="MobiDB-lite"/>
    </source>
</evidence>
<dbReference type="SMART" id="SM00351">
    <property type="entry name" value="PAX"/>
    <property type="match status" value="1"/>
</dbReference>
<keyword evidence="3" id="KW-0563">Paired box</keyword>
<name>A0A8W8I3D8_MAGGI</name>
<evidence type="ECO:0000256" key="5">
    <source>
        <dbReference type="ARBA" id="ARBA00023125"/>
    </source>
</evidence>
<dbReference type="InterPro" id="IPR043565">
    <property type="entry name" value="PAX_fam"/>
</dbReference>
<keyword evidence="6" id="KW-0804">Transcription</keyword>
<evidence type="ECO:0000259" key="9">
    <source>
        <dbReference type="PROSITE" id="PS51057"/>
    </source>
</evidence>
<protein>
    <recommendedName>
        <fullName evidence="9">Paired domain-containing protein</fullName>
    </recommendedName>
</protein>
<dbReference type="PROSITE" id="PS51057">
    <property type="entry name" value="PAIRED_2"/>
    <property type="match status" value="1"/>
</dbReference>
<dbReference type="InterPro" id="IPR009057">
    <property type="entry name" value="Homeodomain-like_sf"/>
</dbReference>
<evidence type="ECO:0000256" key="2">
    <source>
        <dbReference type="ARBA" id="ARBA00022473"/>
    </source>
</evidence>
<evidence type="ECO:0000256" key="4">
    <source>
        <dbReference type="ARBA" id="ARBA00023015"/>
    </source>
</evidence>
<feature type="compositionally biased region" description="Low complexity" evidence="8">
    <location>
        <begin position="162"/>
        <end position="178"/>
    </location>
</feature>
<dbReference type="EnsemblMetazoa" id="G12392.1">
    <property type="protein sequence ID" value="G12392.1:cds"/>
    <property type="gene ID" value="G12392"/>
</dbReference>
<keyword evidence="7" id="KW-0539">Nucleus</keyword>
<dbReference type="AlphaFoldDB" id="A0A8W8I3D8"/>
<evidence type="ECO:0000313" key="10">
    <source>
        <dbReference type="EnsemblMetazoa" id="G12392.1:cds"/>
    </source>
</evidence>
<evidence type="ECO:0000256" key="1">
    <source>
        <dbReference type="ARBA" id="ARBA00004123"/>
    </source>
</evidence>
<sequence length="471" mass="51383">MQSYAPTYDFATALKIQSSNNSNQAFQGQTGINQMGGSYVNGKALPESVRRQIVEMSLNNIRACDIAKQLKVSHGCVSKLLKKYRNTGSFKAGSTGGSKPKVAIPEVVDIIMNYKDENPTMFAWEIRDRLIKERRCTKLNVPSISSINRILRSNPTEKSRRSSLGSSCSPSSSENSVSPPIATKRSPVGYSINDILGHQNASVSFEFTPTPIMPQSGKRKFSEIDDGDLLAVAAKSARLIEEEAAIKPYAPTDISLTAVPTPTSTDLCKDLGSLLDMLPWVPSQVSSSKNNNSSFDDSFTSLVGPNKAAYEREFHESQATSTERIRHQYEAARQHQPGAETSKFNAPKIEMPCPSLPSAQHQESFYPQYKPHPTVSRPVPTVVSSTGSISSIPNVSSSFYSVPSCSQTQNTGLPAYSYPGYAPTAFSHMAQQKNLYPVPTISSEAPTSAFHAPISPYCGYSTAPIPYYYQQ</sequence>
<dbReference type="PRINTS" id="PR00027">
    <property type="entry name" value="PAIREDBOX"/>
</dbReference>
<feature type="region of interest" description="Disordered" evidence="8">
    <location>
        <begin position="151"/>
        <end position="183"/>
    </location>
</feature>
<dbReference type="InterPro" id="IPR036388">
    <property type="entry name" value="WH-like_DNA-bd_sf"/>
</dbReference>
<dbReference type="GO" id="GO:0000978">
    <property type="term" value="F:RNA polymerase II cis-regulatory region sequence-specific DNA binding"/>
    <property type="evidence" value="ECO:0007669"/>
    <property type="project" value="TreeGrafter"/>
</dbReference>
<dbReference type="FunFam" id="1.10.10.10:FF:000003">
    <property type="entry name" value="Paired box protein Pax-6"/>
    <property type="match status" value="1"/>
</dbReference>
<dbReference type="GO" id="GO:0005634">
    <property type="term" value="C:nucleus"/>
    <property type="evidence" value="ECO:0007669"/>
    <property type="project" value="UniProtKB-SubCell"/>
</dbReference>
<evidence type="ECO:0000256" key="6">
    <source>
        <dbReference type="ARBA" id="ARBA00023163"/>
    </source>
</evidence>
<dbReference type="PANTHER" id="PTHR45636">
    <property type="entry name" value="PAIRED BOX PROTEIN PAX-6-RELATED-RELATED"/>
    <property type="match status" value="1"/>
</dbReference>
<dbReference type="Proteomes" id="UP000005408">
    <property type="component" value="Unassembled WGS sequence"/>
</dbReference>
<evidence type="ECO:0000313" key="11">
    <source>
        <dbReference type="Proteomes" id="UP000005408"/>
    </source>
</evidence>
<evidence type="ECO:0000256" key="7">
    <source>
        <dbReference type="ARBA" id="ARBA00023242"/>
    </source>
</evidence>
<dbReference type="Pfam" id="PF00292">
    <property type="entry name" value="PAX"/>
    <property type="match status" value="1"/>
</dbReference>
<keyword evidence="11" id="KW-1185">Reference proteome</keyword>
<dbReference type="PANTHER" id="PTHR45636:SF43">
    <property type="entry name" value="PAIRED BOX POX-NEURO PROTEIN"/>
    <property type="match status" value="1"/>
</dbReference>
<accession>A0A8W8I3D8</accession>
<organism evidence="10 11">
    <name type="scientific">Magallana gigas</name>
    <name type="common">Pacific oyster</name>
    <name type="synonym">Crassostrea gigas</name>
    <dbReference type="NCBI Taxonomy" id="29159"/>
    <lineage>
        <taxon>Eukaryota</taxon>
        <taxon>Metazoa</taxon>
        <taxon>Spiralia</taxon>
        <taxon>Lophotrochozoa</taxon>
        <taxon>Mollusca</taxon>
        <taxon>Bivalvia</taxon>
        <taxon>Autobranchia</taxon>
        <taxon>Pteriomorphia</taxon>
        <taxon>Ostreida</taxon>
        <taxon>Ostreoidea</taxon>
        <taxon>Ostreidae</taxon>
        <taxon>Magallana</taxon>
    </lineage>
</organism>
<dbReference type="InterPro" id="IPR001523">
    <property type="entry name" value="Paired_dom"/>
</dbReference>
<dbReference type="Gene3D" id="1.10.10.10">
    <property type="entry name" value="Winged helix-like DNA-binding domain superfamily/Winged helix DNA-binding domain"/>
    <property type="match status" value="2"/>
</dbReference>
<dbReference type="GO" id="GO:0000981">
    <property type="term" value="F:DNA-binding transcription factor activity, RNA polymerase II-specific"/>
    <property type="evidence" value="ECO:0007669"/>
    <property type="project" value="TreeGrafter"/>
</dbReference>
<reference evidence="10" key="1">
    <citation type="submission" date="2022-08" db="UniProtKB">
        <authorList>
            <consortium name="EnsemblMetazoa"/>
        </authorList>
    </citation>
    <scope>IDENTIFICATION</scope>
    <source>
        <strain evidence="10">05x7-T-G4-1.051#20</strain>
    </source>
</reference>
<proteinExistence type="predicted"/>
<dbReference type="SUPFAM" id="SSF46689">
    <property type="entry name" value="Homeodomain-like"/>
    <property type="match status" value="1"/>
</dbReference>
<feature type="domain" description="Paired" evidence="9">
    <location>
        <begin position="28"/>
        <end position="154"/>
    </location>
</feature>
<keyword evidence="4" id="KW-0805">Transcription regulation</keyword>
<keyword evidence="2" id="KW-0217">Developmental protein</keyword>
<evidence type="ECO:0000256" key="3">
    <source>
        <dbReference type="ARBA" id="ARBA00022724"/>
    </source>
</evidence>
<keyword evidence="5" id="KW-0238">DNA-binding</keyword>
<comment type="subcellular location">
    <subcellularLocation>
        <location evidence="1">Nucleus</location>
    </subcellularLocation>
</comment>